<accession>A0A6H5GNX6</accession>
<name>A0A6H5GNX6_9HEMI</name>
<keyword evidence="2" id="KW-1185">Reference proteome</keyword>
<reference evidence="1 2" key="1">
    <citation type="submission" date="2020-02" db="EMBL/GenBank/DDBJ databases">
        <authorList>
            <person name="Ferguson B K."/>
        </authorList>
    </citation>
    <scope>NUCLEOTIDE SEQUENCE [LARGE SCALE GENOMIC DNA]</scope>
</reference>
<gene>
    <name evidence="1" type="ORF">NTEN_LOCUS10262</name>
</gene>
<protein>
    <submittedName>
        <fullName evidence="1">Uncharacterized protein</fullName>
    </submittedName>
</protein>
<dbReference type="AlphaFoldDB" id="A0A6H5GNX6"/>
<sequence length="86" mass="10053">MSSYQFLVLHRERKLKFCDSALSISTENCKHTIEVLDTLYALRYVVLRIALDHSDNRSLRAPRWLGIERPLHPLVPTSLMYLALQK</sequence>
<evidence type="ECO:0000313" key="1">
    <source>
        <dbReference type="EMBL" id="CAB0004785.1"/>
    </source>
</evidence>
<dbReference type="Proteomes" id="UP000479000">
    <property type="component" value="Unassembled WGS sequence"/>
</dbReference>
<dbReference type="EMBL" id="CADCXU010015169">
    <property type="protein sequence ID" value="CAB0004785.1"/>
    <property type="molecule type" value="Genomic_DNA"/>
</dbReference>
<organism evidence="1 2">
    <name type="scientific">Nesidiocoris tenuis</name>
    <dbReference type="NCBI Taxonomy" id="355587"/>
    <lineage>
        <taxon>Eukaryota</taxon>
        <taxon>Metazoa</taxon>
        <taxon>Ecdysozoa</taxon>
        <taxon>Arthropoda</taxon>
        <taxon>Hexapoda</taxon>
        <taxon>Insecta</taxon>
        <taxon>Pterygota</taxon>
        <taxon>Neoptera</taxon>
        <taxon>Paraneoptera</taxon>
        <taxon>Hemiptera</taxon>
        <taxon>Heteroptera</taxon>
        <taxon>Panheteroptera</taxon>
        <taxon>Cimicomorpha</taxon>
        <taxon>Miridae</taxon>
        <taxon>Dicyphina</taxon>
        <taxon>Nesidiocoris</taxon>
    </lineage>
</organism>
<evidence type="ECO:0000313" key="2">
    <source>
        <dbReference type="Proteomes" id="UP000479000"/>
    </source>
</evidence>
<proteinExistence type="predicted"/>